<evidence type="ECO:0000259" key="10">
    <source>
        <dbReference type="Pfam" id="PF06814"/>
    </source>
</evidence>
<dbReference type="EMBL" id="JAKELL010000007">
    <property type="protein sequence ID" value="KAH8997334.1"/>
    <property type="molecule type" value="Genomic_DNA"/>
</dbReference>
<dbReference type="Proteomes" id="UP001201163">
    <property type="component" value="Unassembled WGS sequence"/>
</dbReference>
<dbReference type="PANTHER" id="PTHR21229">
    <property type="entry name" value="LUNG SEVEN TRANSMEMBRANE RECEPTOR"/>
    <property type="match status" value="1"/>
</dbReference>
<keyword evidence="13" id="KW-1185">Reference proteome</keyword>
<organism evidence="12 13">
    <name type="scientific">Lactarius akahatsu</name>
    <dbReference type="NCBI Taxonomy" id="416441"/>
    <lineage>
        <taxon>Eukaryota</taxon>
        <taxon>Fungi</taxon>
        <taxon>Dikarya</taxon>
        <taxon>Basidiomycota</taxon>
        <taxon>Agaricomycotina</taxon>
        <taxon>Agaricomycetes</taxon>
        <taxon>Russulales</taxon>
        <taxon>Russulaceae</taxon>
        <taxon>Lactarius</taxon>
    </lineage>
</organism>
<dbReference type="InterPro" id="IPR053938">
    <property type="entry name" value="PTM1-like_N"/>
</dbReference>
<evidence type="ECO:0000256" key="8">
    <source>
        <dbReference type="SAM" id="Phobius"/>
    </source>
</evidence>
<evidence type="ECO:0000313" key="13">
    <source>
        <dbReference type="Proteomes" id="UP001201163"/>
    </source>
</evidence>
<dbReference type="AlphaFoldDB" id="A0AAD4QGE5"/>
<feature type="transmembrane region" description="Helical" evidence="8">
    <location>
        <begin position="478"/>
        <end position="499"/>
    </location>
</feature>
<sequence length="507" mass="57185">MAHRVHKLWFWATSFLLFFSAVFGYEVPIFDTDYSRQICSGMWSGQNTFINVTFESKSQGQLAMVIYEWSDYQYLGKVTSEIDEYLPKTYVCTSDAVRGGFCDSSDLGRFILDLPDGKSIENTTFWSARVAFPGSEGGSGNTTSGGFWDNPAGNPTPPSSEYPSPPRRDLQTRQAGVNPNTSPSGLLVYHEPIQYLVRKTGYYCVAVVPVTVLQTPPTSETLKRQSSDIHPSYHGTVFFQNVFDGQLAATDYPKVNFYLAMLLIYTALAATWGWLSYRHVSEILPIQFYLSCLVGFLIIEMVANLAYYRYLNAHGKGTASTVFLFVVAILDAGRNSLSFFLLLVVSLGLSVVRDNLGPTMRKAQILSVSHFVFGVLYAVGIVELEFESTSALVLLLFVVPLAFTLSAFLMWILWSLNATISQLRARKQNYKLRMFQKLQYILLFVVFVISIFFVVSTLTFTGRLAEDYAAKSWKVRWWLLDGWLSLLYFFAFGGIAYLWRPSANNSR</sequence>
<comment type="caution">
    <text evidence="12">The sequence shown here is derived from an EMBL/GenBank/DDBJ whole genome shotgun (WGS) entry which is preliminary data.</text>
</comment>
<keyword evidence="5 8" id="KW-1133">Transmembrane helix</keyword>
<evidence type="ECO:0000313" key="12">
    <source>
        <dbReference type="EMBL" id="KAH8997334.1"/>
    </source>
</evidence>
<evidence type="ECO:0000256" key="9">
    <source>
        <dbReference type="SAM" id="SignalP"/>
    </source>
</evidence>
<feature type="transmembrane region" description="Helical" evidence="8">
    <location>
        <begin position="363"/>
        <end position="382"/>
    </location>
</feature>
<evidence type="ECO:0000256" key="6">
    <source>
        <dbReference type="ARBA" id="ARBA00023136"/>
    </source>
</evidence>
<feature type="domain" description="PTM1-like N-terminal" evidence="11">
    <location>
        <begin position="36"/>
        <end position="115"/>
    </location>
</feature>
<evidence type="ECO:0000256" key="1">
    <source>
        <dbReference type="ARBA" id="ARBA00004141"/>
    </source>
</evidence>
<feature type="transmembrane region" description="Helical" evidence="8">
    <location>
        <begin position="322"/>
        <end position="351"/>
    </location>
</feature>
<keyword evidence="12" id="KW-0675">Receptor</keyword>
<dbReference type="InterPro" id="IPR009637">
    <property type="entry name" value="GPR107/GPR108-like"/>
</dbReference>
<keyword evidence="4 9" id="KW-0732">Signal</keyword>
<name>A0AAD4QGE5_9AGAM</name>
<dbReference type="PANTHER" id="PTHR21229:SF1">
    <property type="entry name" value="GH17801P"/>
    <property type="match status" value="1"/>
</dbReference>
<keyword evidence="6 8" id="KW-0472">Membrane</keyword>
<evidence type="ECO:0000256" key="7">
    <source>
        <dbReference type="SAM" id="MobiDB-lite"/>
    </source>
</evidence>
<feature type="region of interest" description="Disordered" evidence="7">
    <location>
        <begin position="136"/>
        <end position="183"/>
    </location>
</feature>
<reference evidence="12" key="1">
    <citation type="submission" date="2022-01" db="EMBL/GenBank/DDBJ databases">
        <title>Comparative genomics reveals a dynamic genome evolution in the ectomycorrhizal milk-cap (Lactarius) mushrooms.</title>
        <authorList>
            <consortium name="DOE Joint Genome Institute"/>
            <person name="Lebreton A."/>
            <person name="Tang N."/>
            <person name="Kuo A."/>
            <person name="LaButti K."/>
            <person name="Drula E."/>
            <person name="Barry K."/>
            <person name="Clum A."/>
            <person name="Lipzen A."/>
            <person name="Mousain D."/>
            <person name="Ng V."/>
            <person name="Wang R."/>
            <person name="Wang X."/>
            <person name="Dai Y."/>
            <person name="Henrissat B."/>
            <person name="Grigoriev I.V."/>
            <person name="Guerin-Laguette A."/>
            <person name="Yu F."/>
            <person name="Martin F.M."/>
        </authorList>
    </citation>
    <scope>NUCLEOTIDE SEQUENCE</scope>
    <source>
        <strain evidence="12">QP</strain>
    </source>
</reference>
<feature type="signal peptide" evidence="9">
    <location>
        <begin position="1"/>
        <end position="24"/>
    </location>
</feature>
<feature type="chain" id="PRO_5042188059" evidence="9">
    <location>
        <begin position="25"/>
        <end position="507"/>
    </location>
</feature>
<feature type="transmembrane region" description="Helical" evidence="8">
    <location>
        <begin position="438"/>
        <end position="458"/>
    </location>
</feature>
<dbReference type="GO" id="GO:0005794">
    <property type="term" value="C:Golgi apparatus"/>
    <property type="evidence" value="ECO:0007669"/>
    <property type="project" value="TreeGrafter"/>
</dbReference>
<dbReference type="GO" id="GO:0005829">
    <property type="term" value="C:cytosol"/>
    <property type="evidence" value="ECO:0007669"/>
    <property type="project" value="GOC"/>
</dbReference>
<evidence type="ECO:0000259" key="11">
    <source>
        <dbReference type="Pfam" id="PF21902"/>
    </source>
</evidence>
<comment type="subcellular location">
    <subcellularLocation>
        <location evidence="1">Membrane</location>
        <topology evidence="1">Multi-pass membrane protein</topology>
    </subcellularLocation>
</comment>
<evidence type="ECO:0000256" key="3">
    <source>
        <dbReference type="ARBA" id="ARBA00022692"/>
    </source>
</evidence>
<dbReference type="Pfam" id="PF06814">
    <property type="entry name" value="GOST_TM"/>
    <property type="match status" value="1"/>
</dbReference>
<feature type="transmembrane region" description="Helical" evidence="8">
    <location>
        <begin position="288"/>
        <end position="310"/>
    </location>
</feature>
<proteinExistence type="inferred from homology"/>
<comment type="similarity">
    <text evidence="2">Belongs to the LU7TM family.</text>
</comment>
<feature type="transmembrane region" description="Helical" evidence="8">
    <location>
        <begin position="257"/>
        <end position="276"/>
    </location>
</feature>
<feature type="transmembrane region" description="Helical" evidence="8">
    <location>
        <begin position="394"/>
        <end position="417"/>
    </location>
</feature>
<dbReference type="GO" id="GO:0016020">
    <property type="term" value="C:membrane"/>
    <property type="evidence" value="ECO:0007669"/>
    <property type="project" value="UniProtKB-SubCell"/>
</dbReference>
<feature type="domain" description="GOST seven transmembrane" evidence="10">
    <location>
        <begin position="253"/>
        <end position="505"/>
    </location>
</feature>
<keyword evidence="3 8" id="KW-0812">Transmembrane</keyword>
<evidence type="ECO:0000256" key="5">
    <source>
        <dbReference type="ARBA" id="ARBA00022989"/>
    </source>
</evidence>
<dbReference type="InterPro" id="IPR053937">
    <property type="entry name" value="GOST_TM"/>
</dbReference>
<feature type="compositionally biased region" description="Polar residues" evidence="7">
    <location>
        <begin position="172"/>
        <end position="183"/>
    </location>
</feature>
<evidence type="ECO:0000256" key="4">
    <source>
        <dbReference type="ARBA" id="ARBA00022729"/>
    </source>
</evidence>
<gene>
    <name evidence="12" type="ORF">EDB92DRAFT_1839252</name>
</gene>
<accession>A0AAD4QGE5</accession>
<evidence type="ECO:0000256" key="2">
    <source>
        <dbReference type="ARBA" id="ARBA00007883"/>
    </source>
</evidence>
<dbReference type="Pfam" id="PF21902">
    <property type="entry name" value="PTM1-like_N"/>
    <property type="match status" value="1"/>
</dbReference>
<feature type="compositionally biased region" description="Pro residues" evidence="7">
    <location>
        <begin position="154"/>
        <end position="165"/>
    </location>
</feature>
<dbReference type="GO" id="GO:0042147">
    <property type="term" value="P:retrograde transport, endosome to Golgi"/>
    <property type="evidence" value="ECO:0007669"/>
    <property type="project" value="TreeGrafter"/>
</dbReference>
<protein>
    <submittedName>
        <fullName evidence="12">Lung seven transmembrane receptor-domain-containing protein</fullName>
    </submittedName>
</protein>